<dbReference type="Proteomes" id="UP000501107">
    <property type="component" value="Plasmid unnamed3"/>
</dbReference>
<dbReference type="AlphaFoldDB" id="A0A0B5N8C6"/>
<reference evidence="3" key="2">
    <citation type="submission" date="2019-07" db="EMBL/GenBank/DDBJ databases">
        <title>Phylogenomic Reclassification of ATCC Bacillus Strains and Various Taxa within the Genus Bacillus.</title>
        <authorList>
            <person name="Riojas M.A."/>
            <person name="Frank A.M."/>
            <person name="Fenn S.L."/>
            <person name="King S.P."/>
            <person name="Brower S.M."/>
            <person name="Hazbon M.H."/>
        </authorList>
    </citation>
    <scope>NUCLEOTIDE SEQUENCE</scope>
    <source>
        <strain evidence="3">ATCC 35646</strain>
    </source>
</reference>
<name>A0A0B5N8C6_BACTU</name>
<keyword evidence="1" id="KW-0472">Membrane</keyword>
<evidence type="ECO:0000256" key="1">
    <source>
        <dbReference type="SAM" id="Phobius"/>
    </source>
</evidence>
<dbReference type="EMBL" id="CP053979">
    <property type="protein sequence ID" value="QKH22625.1"/>
    <property type="molecule type" value="Genomic_DNA"/>
</dbReference>
<accession>A0A0B5N8C6</accession>
<proteinExistence type="predicted"/>
<dbReference type="Proteomes" id="UP000031876">
    <property type="component" value="Plasmid 2"/>
</dbReference>
<protein>
    <submittedName>
        <fullName evidence="4">Uncharacterized protein</fullName>
    </submittedName>
</protein>
<dbReference type="KEGG" id="btw:BF38_5947"/>
<dbReference type="EMBL" id="CP009334">
    <property type="protein sequence ID" value="AJG74009.1"/>
    <property type="molecule type" value="Genomic_DNA"/>
</dbReference>
<evidence type="ECO:0000313" key="6">
    <source>
        <dbReference type="Proteomes" id="UP000501107"/>
    </source>
</evidence>
<sequence length="97" mass="11378">MVKEFVNEWSFLIIILFFLSIAFVVYVLLDLYDETDKGSAKKSSKKVPKTVKGKIHLIRRDDTLYPKQSIFSKLSVRKVKTEIKNKLPFGRKRVRSK</sequence>
<feature type="transmembrane region" description="Helical" evidence="1">
    <location>
        <begin position="12"/>
        <end position="32"/>
    </location>
</feature>
<evidence type="ECO:0000313" key="3">
    <source>
        <dbReference type="EMBL" id="MDR4174745.1"/>
    </source>
</evidence>
<geneLocation type="plasmid" evidence="2 5">
    <name>2</name>
</geneLocation>
<reference evidence="2 5" key="1">
    <citation type="journal article" date="2015" name="Genome Announc.">
        <title>Complete genome sequences for 35 biothreat assay-relevant bacillus species.</title>
        <authorList>
            <person name="Johnson S.L."/>
            <person name="Daligault H.E."/>
            <person name="Davenport K.W."/>
            <person name="Jaissle J."/>
            <person name="Frey K.G."/>
            <person name="Ladner J.T."/>
            <person name="Broomall S.M."/>
            <person name="Bishop-Lilly K.A."/>
            <person name="Bruce D.C."/>
            <person name="Gibbons H.S."/>
            <person name="Coyne S.R."/>
            <person name="Lo C.C."/>
            <person name="Meincke L."/>
            <person name="Munk A.C."/>
            <person name="Koroleva G.I."/>
            <person name="Rosenzweig C.N."/>
            <person name="Palacios G.F."/>
            <person name="Redden C.L."/>
            <person name="Minogue T.D."/>
            <person name="Chain P.S."/>
        </authorList>
    </citation>
    <scope>NUCLEOTIDE SEQUENCE [LARGE SCALE GENOMIC DNA]</scope>
    <source>
        <strain evidence="2 5">HD1011</strain>
        <plasmid evidence="2 5">2</plasmid>
    </source>
</reference>
<keyword evidence="4" id="KW-0614">Plasmid</keyword>
<evidence type="ECO:0000313" key="2">
    <source>
        <dbReference type="EMBL" id="AJG74009.1"/>
    </source>
</evidence>
<keyword evidence="1" id="KW-0812">Transmembrane</keyword>
<dbReference type="Proteomes" id="UP001181533">
    <property type="component" value="Unassembled WGS sequence"/>
</dbReference>
<reference evidence="4 6" key="3">
    <citation type="submission" date="2020-05" db="EMBL/GenBank/DDBJ databases">
        <title>FDA dAtabase for Regulatory Grade micrObial Sequences (FDA-ARGOS): Supporting development and validation of Infectious Disease Dx tests.</title>
        <authorList>
            <person name="Nelson B."/>
            <person name="Plummer A."/>
            <person name="Tallon L."/>
            <person name="Sadzewicz L."/>
            <person name="Zhao X."/>
            <person name="Vavikolanu K."/>
            <person name="Mehta A."/>
            <person name="Aluvathingal J."/>
            <person name="Nadendla S."/>
            <person name="Myers T."/>
            <person name="Yan Y."/>
            <person name="Sichtig H."/>
        </authorList>
    </citation>
    <scope>NUCLEOTIDE SEQUENCE [LARGE SCALE GENOMIC DNA]</scope>
    <source>
        <strain evidence="4 6">FDAARGOS_795</strain>
        <plasmid evidence="4 6">unnamed3</plasmid>
    </source>
</reference>
<geneLocation type="plasmid" evidence="4 6">
    <name>unnamed3</name>
</geneLocation>
<evidence type="ECO:0000313" key="4">
    <source>
        <dbReference type="EMBL" id="QKH22625.1"/>
    </source>
</evidence>
<dbReference type="RefSeq" id="WP_000237840.1">
    <property type="nucleotide sequence ID" value="NZ_CP009334.1"/>
</dbReference>
<organism evidence="4 6">
    <name type="scientific">Bacillus thuringiensis</name>
    <dbReference type="NCBI Taxonomy" id="1428"/>
    <lineage>
        <taxon>Bacteria</taxon>
        <taxon>Bacillati</taxon>
        <taxon>Bacillota</taxon>
        <taxon>Bacilli</taxon>
        <taxon>Bacillales</taxon>
        <taxon>Bacillaceae</taxon>
        <taxon>Bacillus</taxon>
        <taxon>Bacillus cereus group</taxon>
    </lineage>
</organism>
<gene>
    <name evidence="2" type="ORF">BF38_5947</name>
    <name evidence="3" type="ORF">FO599_01185</name>
    <name evidence="4" type="ORF">FOC89_01155</name>
</gene>
<evidence type="ECO:0000313" key="5">
    <source>
        <dbReference type="Proteomes" id="UP000031876"/>
    </source>
</evidence>
<keyword evidence="1" id="KW-1133">Transmembrane helix</keyword>
<dbReference type="EMBL" id="VKQN01000001">
    <property type="protein sequence ID" value="MDR4174745.1"/>
    <property type="molecule type" value="Genomic_DNA"/>
</dbReference>